<feature type="transmembrane region" description="Helical" evidence="6">
    <location>
        <begin position="159"/>
        <end position="177"/>
    </location>
</feature>
<name>A0A1Y1Y3A6_9FUNG</name>
<evidence type="ECO:0000256" key="5">
    <source>
        <dbReference type="ARBA" id="ARBA00023136"/>
    </source>
</evidence>
<dbReference type="PROSITE" id="PS51257">
    <property type="entry name" value="PROKAR_LIPOPROTEIN"/>
    <property type="match status" value="1"/>
</dbReference>
<comment type="subcellular location">
    <subcellularLocation>
        <location evidence="1">Membrane</location>
        <topology evidence="1">Multi-pass membrane protein</topology>
    </subcellularLocation>
</comment>
<keyword evidence="5 6" id="KW-0472">Membrane</keyword>
<dbReference type="GO" id="GO:0005886">
    <property type="term" value="C:plasma membrane"/>
    <property type="evidence" value="ECO:0007669"/>
    <property type="project" value="TreeGrafter"/>
</dbReference>
<dbReference type="OrthoDB" id="3648309at2759"/>
<accession>A0A1Y1Y3A6</accession>
<feature type="transmembrane region" description="Helical" evidence="6">
    <location>
        <begin position="21"/>
        <end position="39"/>
    </location>
</feature>
<keyword evidence="3 6" id="KW-0812">Transmembrane</keyword>
<dbReference type="Proteomes" id="UP000193498">
    <property type="component" value="Unassembled WGS sequence"/>
</dbReference>
<dbReference type="PANTHER" id="PTHR31123:SF1">
    <property type="entry name" value="ACCUMULATION OF DYADS PROTEIN 2-RELATED"/>
    <property type="match status" value="1"/>
</dbReference>
<feature type="transmembrane region" description="Helical" evidence="6">
    <location>
        <begin position="45"/>
        <end position="67"/>
    </location>
</feature>
<dbReference type="PANTHER" id="PTHR31123">
    <property type="entry name" value="ACCUMULATION OF DYADS PROTEIN 2-RELATED"/>
    <property type="match status" value="1"/>
</dbReference>
<comment type="caution">
    <text evidence="7">The sequence shown here is derived from an EMBL/GenBank/DDBJ whole genome shotgun (WGS) entry which is preliminary data.</text>
</comment>
<feature type="transmembrane region" description="Helical" evidence="6">
    <location>
        <begin position="74"/>
        <end position="97"/>
    </location>
</feature>
<reference evidence="7 8" key="1">
    <citation type="submission" date="2016-07" db="EMBL/GenBank/DDBJ databases">
        <title>Pervasive Adenine N6-methylation of Active Genes in Fungi.</title>
        <authorList>
            <consortium name="DOE Joint Genome Institute"/>
            <person name="Mondo S.J."/>
            <person name="Dannebaum R.O."/>
            <person name="Kuo R.C."/>
            <person name="Labutti K."/>
            <person name="Haridas S."/>
            <person name="Kuo A."/>
            <person name="Salamov A."/>
            <person name="Ahrendt S.R."/>
            <person name="Lipzen A."/>
            <person name="Sullivan W."/>
            <person name="Andreopoulos W.B."/>
            <person name="Clum A."/>
            <person name="Lindquist E."/>
            <person name="Daum C."/>
            <person name="Ramamoorthy G.K."/>
            <person name="Gryganskyi A."/>
            <person name="Culley D."/>
            <person name="Magnuson J.K."/>
            <person name="James T.Y."/>
            <person name="O'Malley M.A."/>
            <person name="Stajich J.E."/>
            <person name="Spatafora J.W."/>
            <person name="Visel A."/>
            <person name="Grigoriev I.V."/>
        </authorList>
    </citation>
    <scope>NUCLEOTIDE SEQUENCE [LARGE SCALE GENOMIC DNA]</scope>
    <source>
        <strain evidence="7 8">CBS 931.73</strain>
    </source>
</reference>
<protein>
    <submittedName>
        <fullName evidence="7">Uncharacterized protein</fullName>
    </submittedName>
</protein>
<evidence type="ECO:0000256" key="6">
    <source>
        <dbReference type="SAM" id="Phobius"/>
    </source>
</evidence>
<keyword evidence="8" id="KW-1185">Reference proteome</keyword>
<evidence type="ECO:0000256" key="4">
    <source>
        <dbReference type="ARBA" id="ARBA00022989"/>
    </source>
</evidence>
<comment type="similarity">
    <text evidence="2">Belongs to the acetate uptake transporter (AceTr) (TC 2.A.96) family.</text>
</comment>
<evidence type="ECO:0000313" key="8">
    <source>
        <dbReference type="Proteomes" id="UP000193498"/>
    </source>
</evidence>
<sequence>MNRDSDIARKQRGHSATPLGLCAFAMTTFVMGCINLGFSTRTPSIVIGLAFFYGGLIQLICGIWHLICTNAFEAVLFGSWGGFWLSFAPILMTSWGIQSDYTDGNFALASGYFNIGWIIFSLLMLMGSFRAPITILLLNIFVVCNCTVLTIGTFTDEKIWFRIGGFCGIIASLFAWYNAAVHILNTSNTFFQLSAGPSLFPPRCLEKLDSKSCA</sequence>
<dbReference type="NCBIfam" id="NF038013">
    <property type="entry name" value="AceTr_1"/>
    <property type="match status" value="1"/>
</dbReference>
<dbReference type="InParanoid" id="A0A1Y1Y3A6"/>
<dbReference type="STRING" id="1314790.A0A1Y1Y3A6"/>
<proteinExistence type="inferred from homology"/>
<feature type="transmembrane region" description="Helical" evidence="6">
    <location>
        <begin position="133"/>
        <end position="153"/>
    </location>
</feature>
<dbReference type="GO" id="GO:0015123">
    <property type="term" value="F:acetate transmembrane transporter activity"/>
    <property type="evidence" value="ECO:0007669"/>
    <property type="project" value="TreeGrafter"/>
</dbReference>
<feature type="transmembrane region" description="Helical" evidence="6">
    <location>
        <begin position="109"/>
        <end position="126"/>
    </location>
</feature>
<evidence type="ECO:0000256" key="1">
    <source>
        <dbReference type="ARBA" id="ARBA00004141"/>
    </source>
</evidence>
<evidence type="ECO:0000313" key="7">
    <source>
        <dbReference type="EMBL" id="ORX92196.1"/>
    </source>
</evidence>
<dbReference type="AlphaFoldDB" id="A0A1Y1Y3A6"/>
<keyword evidence="4 6" id="KW-1133">Transmembrane helix</keyword>
<gene>
    <name evidence="7" type="ORF">K493DRAFT_316707</name>
</gene>
<organism evidence="7 8">
    <name type="scientific">Basidiobolus meristosporus CBS 931.73</name>
    <dbReference type="NCBI Taxonomy" id="1314790"/>
    <lineage>
        <taxon>Eukaryota</taxon>
        <taxon>Fungi</taxon>
        <taxon>Fungi incertae sedis</taxon>
        <taxon>Zoopagomycota</taxon>
        <taxon>Entomophthoromycotina</taxon>
        <taxon>Basidiobolomycetes</taxon>
        <taxon>Basidiobolales</taxon>
        <taxon>Basidiobolaceae</taxon>
        <taxon>Basidiobolus</taxon>
    </lineage>
</organism>
<dbReference type="InterPro" id="IPR051633">
    <property type="entry name" value="AceTr"/>
</dbReference>
<dbReference type="EMBL" id="MCFE01000287">
    <property type="protein sequence ID" value="ORX92196.1"/>
    <property type="molecule type" value="Genomic_DNA"/>
</dbReference>
<dbReference type="Pfam" id="PF01184">
    <property type="entry name" value="Gpr1_Fun34_YaaH"/>
    <property type="match status" value="1"/>
</dbReference>
<evidence type="ECO:0000256" key="3">
    <source>
        <dbReference type="ARBA" id="ARBA00022692"/>
    </source>
</evidence>
<evidence type="ECO:0000256" key="2">
    <source>
        <dbReference type="ARBA" id="ARBA00005587"/>
    </source>
</evidence>
<dbReference type="InterPro" id="IPR000791">
    <property type="entry name" value="Gpr1/Fun34/SatP-like"/>
</dbReference>